<accession>A0A1H0QB61</accession>
<organism evidence="2 3">
    <name type="scientific">Streptococcus equinus</name>
    <name type="common">Streptococcus bovis</name>
    <dbReference type="NCBI Taxonomy" id="1335"/>
    <lineage>
        <taxon>Bacteria</taxon>
        <taxon>Bacillati</taxon>
        <taxon>Bacillota</taxon>
        <taxon>Bacilli</taxon>
        <taxon>Lactobacillales</taxon>
        <taxon>Streptococcaceae</taxon>
        <taxon>Streptococcus</taxon>
    </lineage>
</organism>
<dbReference type="InterPro" id="IPR050490">
    <property type="entry name" value="Bact_solute-bd_prot1"/>
</dbReference>
<evidence type="ECO:0000256" key="1">
    <source>
        <dbReference type="SAM" id="Phobius"/>
    </source>
</evidence>
<dbReference type="PANTHER" id="PTHR43649:SF12">
    <property type="entry name" value="DIACETYLCHITOBIOSE BINDING PROTEIN DASA"/>
    <property type="match status" value="1"/>
</dbReference>
<dbReference type="OrthoDB" id="383937at2"/>
<dbReference type="EMBL" id="FNJK01000006">
    <property type="protein sequence ID" value="SDP13898.1"/>
    <property type="molecule type" value="Genomic_DNA"/>
</dbReference>
<sequence>MTKVKKYRIWIALLFVLIAGVGGYVYYRMQQKTVLKIGVYAGSSWDVPNGNDYKVIDSAIKRFEKLHPNVKVVYESGISKSDYSTWLTDQIVAGTQPDVFIVPEDDFNLLSSTGALANLDSNISTSFYDSIFYQSSYQAGEYNHTHFALPFESNPTMMCINIDLLKKEGIQIPKSGWTVDDFYKICKQVTKDTDGDGAIDQYGCAGYDWQQAVAAYGGKLFNATGTKAYFDSDKVKKALSLITQLKALNGNYDVTSKDFDEGKVAFLPMSLATYRTYKPYPYHVAKYSTFSWSCVTMPASKKGVDATQVSTSLYAISSKTRHRAAAWEFLKLLCTDKETQQSVFDYSQGSSVLKSVMQSKASKEKLKEEGFGPDSLTVSTLDSMLSQGITKPTFKTYNSVIGQADYLISKAIAENSVETDLFSIQKRIEDNLNNK</sequence>
<keyword evidence="2" id="KW-0813">Transport</keyword>
<dbReference type="Proteomes" id="UP000183816">
    <property type="component" value="Unassembled WGS sequence"/>
</dbReference>
<dbReference type="AlphaFoldDB" id="A0A1H0QB61"/>
<dbReference type="SUPFAM" id="SSF53850">
    <property type="entry name" value="Periplasmic binding protein-like II"/>
    <property type="match status" value="1"/>
</dbReference>
<keyword evidence="1" id="KW-1133">Transmembrane helix</keyword>
<gene>
    <name evidence="2" type="ORF">SAMN05216347_10621</name>
</gene>
<name>A0A1H0QB61_STREI</name>
<dbReference type="Pfam" id="PF01547">
    <property type="entry name" value="SBP_bac_1"/>
    <property type="match status" value="1"/>
</dbReference>
<dbReference type="PANTHER" id="PTHR43649">
    <property type="entry name" value="ARABINOSE-BINDING PROTEIN-RELATED"/>
    <property type="match status" value="1"/>
</dbReference>
<keyword evidence="1" id="KW-0472">Membrane</keyword>
<dbReference type="Gene3D" id="3.40.190.10">
    <property type="entry name" value="Periplasmic binding protein-like II"/>
    <property type="match status" value="1"/>
</dbReference>
<evidence type="ECO:0000313" key="2">
    <source>
        <dbReference type="EMBL" id="SDP13898.1"/>
    </source>
</evidence>
<dbReference type="CDD" id="cd13585">
    <property type="entry name" value="PBP2_TMBP_like"/>
    <property type="match status" value="1"/>
</dbReference>
<proteinExistence type="predicted"/>
<protein>
    <submittedName>
        <fullName evidence="2">Multiple sugar transport system substrate-binding protein</fullName>
    </submittedName>
</protein>
<keyword evidence="1" id="KW-0812">Transmembrane</keyword>
<keyword evidence="2" id="KW-0762">Sugar transport</keyword>
<dbReference type="InterPro" id="IPR006059">
    <property type="entry name" value="SBP"/>
</dbReference>
<reference evidence="2 3" key="1">
    <citation type="submission" date="2016-10" db="EMBL/GenBank/DDBJ databases">
        <authorList>
            <person name="de Groot N.N."/>
        </authorList>
    </citation>
    <scope>NUCLEOTIDE SEQUENCE [LARGE SCALE GENOMIC DNA]</scope>
    <source>
        <strain evidence="2 3">Sb04</strain>
    </source>
</reference>
<feature type="transmembrane region" description="Helical" evidence="1">
    <location>
        <begin position="7"/>
        <end position="27"/>
    </location>
</feature>
<evidence type="ECO:0000313" key="3">
    <source>
        <dbReference type="Proteomes" id="UP000183816"/>
    </source>
</evidence>